<dbReference type="OrthoDB" id="922982at2"/>
<protein>
    <recommendedName>
        <fullName evidence="3">DUF4249 domain-containing protein</fullName>
    </recommendedName>
</protein>
<accession>A0A1I5PB20</accession>
<gene>
    <name evidence="1" type="ORF">SAMN04515674_102383</name>
</gene>
<dbReference type="PROSITE" id="PS51257">
    <property type="entry name" value="PROKAR_LIPOPROTEIN"/>
    <property type="match status" value="1"/>
</dbReference>
<organism evidence="1 2">
    <name type="scientific">Pseudarcicella hirudinis</name>
    <dbReference type="NCBI Taxonomy" id="1079859"/>
    <lineage>
        <taxon>Bacteria</taxon>
        <taxon>Pseudomonadati</taxon>
        <taxon>Bacteroidota</taxon>
        <taxon>Cytophagia</taxon>
        <taxon>Cytophagales</taxon>
        <taxon>Flectobacillaceae</taxon>
        <taxon>Pseudarcicella</taxon>
    </lineage>
</organism>
<evidence type="ECO:0000313" key="1">
    <source>
        <dbReference type="EMBL" id="SFP31314.1"/>
    </source>
</evidence>
<name>A0A1I5PB20_9BACT</name>
<dbReference type="EMBL" id="FOXH01000002">
    <property type="protein sequence ID" value="SFP31314.1"/>
    <property type="molecule type" value="Genomic_DNA"/>
</dbReference>
<dbReference type="InterPro" id="IPR025345">
    <property type="entry name" value="DUF4249"/>
</dbReference>
<evidence type="ECO:0000313" key="2">
    <source>
        <dbReference type="Proteomes" id="UP000199306"/>
    </source>
</evidence>
<dbReference type="RefSeq" id="WP_092013120.1">
    <property type="nucleotide sequence ID" value="NZ_FOXH01000002.1"/>
</dbReference>
<dbReference type="STRING" id="1079859.SAMN04515674_102383"/>
<reference evidence="1 2" key="1">
    <citation type="submission" date="2016-10" db="EMBL/GenBank/DDBJ databases">
        <authorList>
            <person name="de Groot N.N."/>
        </authorList>
    </citation>
    <scope>NUCLEOTIDE SEQUENCE [LARGE SCALE GENOMIC DNA]</scope>
    <source>
        <strain evidence="2">E92,LMG 26720,CCM 7988</strain>
    </source>
</reference>
<dbReference type="Pfam" id="PF14054">
    <property type="entry name" value="DUF4249"/>
    <property type="match status" value="1"/>
</dbReference>
<evidence type="ECO:0008006" key="3">
    <source>
        <dbReference type="Google" id="ProtNLM"/>
    </source>
</evidence>
<dbReference type="AlphaFoldDB" id="A0A1I5PB20"/>
<dbReference type="Proteomes" id="UP000199306">
    <property type="component" value="Unassembled WGS sequence"/>
</dbReference>
<sequence>MKKFPIYFVLLILAVFACVNPIKDFVQVDAQSFLDIEADLNDQPGGSVVKLNMSSKSLQSGVMAPVAKAGVSVTDDQGVKVLFSETTNGNYTCPKDFKGVAGRSYQLNIQTKEGKVYQSSFEKMQDVPDIQQVVSQFEIKDNFGKQDQRRAGFNILVDFQDSPNEVNYYQWNWKHYEKITYCAFCDGGNYDFVKNQCNYNPPSGHLYRYVCDGNCWDISFNDDISIFSDTYVNGQRVVGKQVARAPYDDKTPYYFELEQRSITKTAYTFFLSLANVIQNSGTFFDIPAETRFSLNIKSTSNPDEKILGVFNVYSVKKRIFYIDRTKGVPSNEFPLYKIIPGETFTCDFPCKSTVSCFEGPTRTKIAPVGWVQ</sequence>
<proteinExistence type="predicted"/>
<keyword evidence="2" id="KW-1185">Reference proteome</keyword>